<evidence type="ECO:0000256" key="1">
    <source>
        <dbReference type="SAM" id="MobiDB-lite"/>
    </source>
</evidence>
<comment type="caution">
    <text evidence="2">The sequence shown here is derived from an EMBL/GenBank/DDBJ whole genome shotgun (WGS) entry which is preliminary data.</text>
</comment>
<gene>
    <name evidence="2" type="ORF">VNO77_08782</name>
</gene>
<evidence type="ECO:0000313" key="3">
    <source>
        <dbReference type="Proteomes" id="UP001367508"/>
    </source>
</evidence>
<organism evidence="2 3">
    <name type="scientific">Canavalia gladiata</name>
    <name type="common">Sword bean</name>
    <name type="synonym">Dolichos gladiatus</name>
    <dbReference type="NCBI Taxonomy" id="3824"/>
    <lineage>
        <taxon>Eukaryota</taxon>
        <taxon>Viridiplantae</taxon>
        <taxon>Streptophyta</taxon>
        <taxon>Embryophyta</taxon>
        <taxon>Tracheophyta</taxon>
        <taxon>Spermatophyta</taxon>
        <taxon>Magnoliopsida</taxon>
        <taxon>eudicotyledons</taxon>
        <taxon>Gunneridae</taxon>
        <taxon>Pentapetalae</taxon>
        <taxon>rosids</taxon>
        <taxon>fabids</taxon>
        <taxon>Fabales</taxon>
        <taxon>Fabaceae</taxon>
        <taxon>Papilionoideae</taxon>
        <taxon>50 kb inversion clade</taxon>
        <taxon>NPAAA clade</taxon>
        <taxon>indigoferoid/millettioid clade</taxon>
        <taxon>Phaseoleae</taxon>
        <taxon>Canavalia</taxon>
    </lineage>
</organism>
<sequence length="143" mass="16952">MTELCEALWELHMIYITSWMNSYKWFPLNSEVQLGESENSRDVTDSRARAESPCMHTEFTTNLSLGRPWENKDKPCKHVAQLETPNYKTMQAIDHIMQVYQEYMQMHRFTKPIAEKLCMRKIPNLPRDPKRRAKNSCNKLNLS</sequence>
<proteinExistence type="predicted"/>
<evidence type="ECO:0000313" key="2">
    <source>
        <dbReference type="EMBL" id="KAK7350313.1"/>
    </source>
</evidence>
<dbReference type="EMBL" id="JAYMYQ010000002">
    <property type="protein sequence ID" value="KAK7350313.1"/>
    <property type="molecule type" value="Genomic_DNA"/>
</dbReference>
<feature type="region of interest" description="Disordered" evidence="1">
    <location>
        <begin position="124"/>
        <end position="143"/>
    </location>
</feature>
<accession>A0AAN9R153</accession>
<reference evidence="2 3" key="1">
    <citation type="submission" date="2024-01" db="EMBL/GenBank/DDBJ databases">
        <title>The genomes of 5 underutilized Papilionoideae crops provide insights into root nodulation and disease resistanc.</title>
        <authorList>
            <person name="Jiang F."/>
        </authorList>
    </citation>
    <scope>NUCLEOTIDE SEQUENCE [LARGE SCALE GENOMIC DNA]</scope>
    <source>
        <strain evidence="2">LVBAO_FW01</strain>
        <tissue evidence="2">Leaves</tissue>
    </source>
</reference>
<name>A0AAN9R153_CANGL</name>
<protein>
    <submittedName>
        <fullName evidence="2">Uncharacterized protein</fullName>
    </submittedName>
</protein>
<keyword evidence="3" id="KW-1185">Reference proteome</keyword>
<dbReference type="Proteomes" id="UP001367508">
    <property type="component" value="Unassembled WGS sequence"/>
</dbReference>
<dbReference type="AlphaFoldDB" id="A0AAN9R153"/>